<feature type="domain" description="CXC" evidence="7">
    <location>
        <begin position="377"/>
        <end position="484"/>
    </location>
</feature>
<evidence type="ECO:0000313" key="8">
    <source>
        <dbReference type="EMBL" id="KAJ7702264.1"/>
    </source>
</evidence>
<dbReference type="InterPro" id="IPR041355">
    <property type="entry name" value="Pre-SET_CXC"/>
</dbReference>
<gene>
    <name evidence="8" type="ORF">B0H17DRAFT_138466</name>
</gene>
<organism evidence="8 9">
    <name type="scientific">Mycena rosella</name>
    <name type="common">Pink bonnet</name>
    <name type="synonym">Agaricus rosellus</name>
    <dbReference type="NCBI Taxonomy" id="1033263"/>
    <lineage>
        <taxon>Eukaryota</taxon>
        <taxon>Fungi</taxon>
        <taxon>Dikarya</taxon>
        <taxon>Basidiomycota</taxon>
        <taxon>Agaricomycotina</taxon>
        <taxon>Agaricomycetes</taxon>
        <taxon>Agaricomycetidae</taxon>
        <taxon>Agaricales</taxon>
        <taxon>Marasmiineae</taxon>
        <taxon>Mycenaceae</taxon>
        <taxon>Mycena</taxon>
    </lineage>
</organism>
<dbReference type="InterPro" id="IPR026489">
    <property type="entry name" value="CXC_dom"/>
</dbReference>
<evidence type="ECO:0000256" key="6">
    <source>
        <dbReference type="SAM" id="MobiDB-lite"/>
    </source>
</evidence>
<evidence type="ECO:0000256" key="3">
    <source>
        <dbReference type="ARBA" id="ARBA00022691"/>
    </source>
</evidence>
<proteinExistence type="predicted"/>
<evidence type="ECO:0000313" key="9">
    <source>
        <dbReference type="Proteomes" id="UP001221757"/>
    </source>
</evidence>
<feature type="compositionally biased region" description="Basic and acidic residues" evidence="6">
    <location>
        <begin position="52"/>
        <end position="65"/>
    </location>
</feature>
<feature type="compositionally biased region" description="Basic and acidic residues" evidence="6">
    <location>
        <begin position="482"/>
        <end position="497"/>
    </location>
</feature>
<keyword evidence="3" id="KW-0949">S-adenosyl-L-methionine</keyword>
<dbReference type="GO" id="GO:0032259">
    <property type="term" value="P:methylation"/>
    <property type="evidence" value="ECO:0007669"/>
    <property type="project" value="UniProtKB-KW"/>
</dbReference>
<dbReference type="AlphaFoldDB" id="A0AAD7DZ05"/>
<comment type="caution">
    <text evidence="8">The sequence shown here is derived from an EMBL/GenBank/DDBJ whole genome shotgun (WGS) entry which is preliminary data.</text>
</comment>
<protein>
    <recommendedName>
        <fullName evidence="7">CXC domain-containing protein</fullName>
    </recommendedName>
</protein>
<dbReference type="InterPro" id="IPR046341">
    <property type="entry name" value="SET_dom_sf"/>
</dbReference>
<feature type="region of interest" description="Disordered" evidence="6">
    <location>
        <begin position="482"/>
        <end position="533"/>
    </location>
</feature>
<dbReference type="InterPro" id="IPR045318">
    <property type="entry name" value="EZH1/2-like"/>
</dbReference>
<keyword evidence="9" id="KW-1185">Reference proteome</keyword>
<dbReference type="GO" id="GO:0046976">
    <property type="term" value="F:histone H3K27 methyltransferase activity"/>
    <property type="evidence" value="ECO:0007669"/>
    <property type="project" value="TreeGrafter"/>
</dbReference>
<evidence type="ECO:0000256" key="5">
    <source>
        <dbReference type="ARBA" id="ARBA00023163"/>
    </source>
</evidence>
<feature type="compositionally biased region" description="Basic residues" evidence="6">
    <location>
        <begin position="507"/>
        <end position="527"/>
    </location>
</feature>
<dbReference type="GO" id="GO:0003682">
    <property type="term" value="F:chromatin binding"/>
    <property type="evidence" value="ECO:0007669"/>
    <property type="project" value="TreeGrafter"/>
</dbReference>
<dbReference type="Gene3D" id="2.170.270.10">
    <property type="entry name" value="SET domain"/>
    <property type="match status" value="1"/>
</dbReference>
<evidence type="ECO:0000256" key="4">
    <source>
        <dbReference type="ARBA" id="ARBA00023015"/>
    </source>
</evidence>
<keyword evidence="1" id="KW-0489">Methyltransferase</keyword>
<name>A0AAD7DZ05_MYCRO</name>
<sequence>MDSEREGRESIGIDPIQTTKLVERVFKEVYEEFRLWKQDYAARTLASLARPPPRDDTTPISKKSDPVPPATNPRAIRGGAAPSPAEDIEIWDCETATLQRVPLQVTCLDIPFPPLPSHEYCTPVARNIFLGDDPRDVPFMPFPDDPKFNHAKYLEEYEGLSWEEAEVDPDLEVVVVETARRLHTDHDIQYRHIDETDVLPLELLDRNRSRGMIYKSRRRDFPDWPPGVSAPAKHLQDDTSPMLDLPDKKLAVLVSNFCTNLNCIIGFCSTHLDPMPMPLTTPPLVKNQRMKDQVSTPCGDDCFMLKSSDDQPIRWNGSDTQLLRTILDLSPDSLPCDLATICARPCYEVFQQRCTILPDAAIDRKRPKAKAKPRLGRTASALKFDDLDTSRFTPGKPCRHDGPCDAAAQCACFLNKAHCESGCRCSRKCTRRWRGCACTRKSATCATDACACYLAHRECDPELCLKCRAKCQRGSLPERRHPTRTVEAHDGGARRLGDGPLHGGGGGRRHADHRIRRRAHLRPHHRLARADRRAPRAQLPLRAEQHALRRRDVCRQRRAVYQSRRARAQLPCTSADGQRGASHRDLFDQKVEAGRRGALQLWGPFFHGAGERRLKPPVDQGSMNFRQFRRQLVEVGALLLELGPRLDLYRVAHQGRLLLTC</sequence>
<evidence type="ECO:0000259" key="7">
    <source>
        <dbReference type="PROSITE" id="PS51633"/>
    </source>
</evidence>
<evidence type="ECO:0000256" key="1">
    <source>
        <dbReference type="ARBA" id="ARBA00022603"/>
    </source>
</evidence>
<keyword evidence="2" id="KW-0808">Transferase</keyword>
<dbReference type="Proteomes" id="UP001221757">
    <property type="component" value="Unassembled WGS sequence"/>
</dbReference>
<keyword evidence="5" id="KW-0804">Transcription</keyword>
<keyword evidence="4" id="KW-0805">Transcription regulation</keyword>
<dbReference type="PANTHER" id="PTHR45747">
    <property type="entry name" value="HISTONE-LYSINE N-METHYLTRANSFERASE E(Z)"/>
    <property type="match status" value="1"/>
</dbReference>
<dbReference type="GO" id="GO:0035098">
    <property type="term" value="C:ESC/E(Z) complex"/>
    <property type="evidence" value="ECO:0007669"/>
    <property type="project" value="TreeGrafter"/>
</dbReference>
<dbReference type="EMBL" id="JARKIE010000015">
    <property type="protein sequence ID" value="KAJ7702264.1"/>
    <property type="molecule type" value="Genomic_DNA"/>
</dbReference>
<dbReference type="Pfam" id="PF18264">
    <property type="entry name" value="preSET_CXC"/>
    <property type="match status" value="1"/>
</dbReference>
<feature type="region of interest" description="Disordered" evidence="6">
    <location>
        <begin position="46"/>
        <end position="83"/>
    </location>
</feature>
<dbReference type="GO" id="GO:0031507">
    <property type="term" value="P:heterochromatin formation"/>
    <property type="evidence" value="ECO:0007669"/>
    <property type="project" value="TreeGrafter"/>
</dbReference>
<accession>A0AAD7DZ05</accession>
<dbReference type="PANTHER" id="PTHR45747:SF4">
    <property type="entry name" value="HISTONE-LYSINE N-METHYLTRANSFERASE E(Z)"/>
    <property type="match status" value="1"/>
</dbReference>
<dbReference type="PROSITE" id="PS51633">
    <property type="entry name" value="CXC"/>
    <property type="match status" value="1"/>
</dbReference>
<evidence type="ECO:0000256" key="2">
    <source>
        <dbReference type="ARBA" id="ARBA00022679"/>
    </source>
</evidence>
<reference evidence="8" key="1">
    <citation type="submission" date="2023-03" db="EMBL/GenBank/DDBJ databases">
        <title>Massive genome expansion in bonnet fungi (Mycena s.s.) driven by repeated elements and novel gene families across ecological guilds.</title>
        <authorList>
            <consortium name="Lawrence Berkeley National Laboratory"/>
            <person name="Harder C.B."/>
            <person name="Miyauchi S."/>
            <person name="Viragh M."/>
            <person name="Kuo A."/>
            <person name="Thoen E."/>
            <person name="Andreopoulos B."/>
            <person name="Lu D."/>
            <person name="Skrede I."/>
            <person name="Drula E."/>
            <person name="Henrissat B."/>
            <person name="Morin E."/>
            <person name="Kohler A."/>
            <person name="Barry K."/>
            <person name="LaButti K."/>
            <person name="Morin E."/>
            <person name="Salamov A."/>
            <person name="Lipzen A."/>
            <person name="Mereny Z."/>
            <person name="Hegedus B."/>
            <person name="Baldrian P."/>
            <person name="Stursova M."/>
            <person name="Weitz H."/>
            <person name="Taylor A."/>
            <person name="Grigoriev I.V."/>
            <person name="Nagy L.G."/>
            <person name="Martin F."/>
            <person name="Kauserud H."/>
        </authorList>
    </citation>
    <scope>NUCLEOTIDE SEQUENCE</scope>
    <source>
        <strain evidence="8">CBHHK067</strain>
    </source>
</reference>